<keyword evidence="4" id="KW-1185">Reference proteome</keyword>
<name>A0A8J3C9H7_9PSEU</name>
<sequence>MPVSEGAHPGYPAAPGAEPDPLPLRGVLEHLAVPVVLADGRAVRLMNHAARRVLPGLAIGDDPAEAGLPWSGSSAGNGAFRLERGGLRLSGTSRPVGSGWRVWELGQTGDQPPAPAGEQHRLRFAVETSRRLRGVVDEEHVARSLVGLATEHVADHAVVLLPSSRGRMRWWCGAARTMTTGFIRVRTIAALTRLLTGAESINEVPMSLRASLPWPELGENDVDSTLLAGIGAEDPGWLLVARRHRHTDHELVMLRDLQAQARAALVAARRVREQEVALLALENELLPVPPPEVPGVCWGVDYRPARGPLRVGGDFFDVHPRPEGAVLFLGDVSGNGAEAAALTGCIRSTLAALLLVEHRPARLLRLLNEVLLTRAGSRFATLVVGLVRLDGTAGLTLTLGSGGHPPPLVLRRDGTVEDVPLPGSLVGILPEAHLGEVDVVLAPGELCLLYSDGVTEARSGPGGRELFGLDRLRDAVAAGVNRGAAELVAGVRAAVDGWLGGRDHDDIAMLAVQASPSGTRSKPATG</sequence>
<dbReference type="PANTHER" id="PTHR43156:SF2">
    <property type="entry name" value="STAGE II SPORULATION PROTEIN E"/>
    <property type="match status" value="1"/>
</dbReference>
<dbReference type="SUPFAM" id="SSF81606">
    <property type="entry name" value="PP2C-like"/>
    <property type="match status" value="1"/>
</dbReference>
<dbReference type="Proteomes" id="UP000637578">
    <property type="component" value="Unassembled WGS sequence"/>
</dbReference>
<evidence type="ECO:0000313" key="4">
    <source>
        <dbReference type="Proteomes" id="UP000637578"/>
    </source>
</evidence>
<dbReference type="PANTHER" id="PTHR43156">
    <property type="entry name" value="STAGE II SPORULATION PROTEIN E-RELATED"/>
    <property type="match status" value="1"/>
</dbReference>
<keyword evidence="1" id="KW-0378">Hydrolase</keyword>
<organism evidence="3 4">
    <name type="scientific">Longimycelium tulufanense</name>
    <dbReference type="NCBI Taxonomy" id="907463"/>
    <lineage>
        <taxon>Bacteria</taxon>
        <taxon>Bacillati</taxon>
        <taxon>Actinomycetota</taxon>
        <taxon>Actinomycetes</taxon>
        <taxon>Pseudonocardiales</taxon>
        <taxon>Pseudonocardiaceae</taxon>
        <taxon>Longimycelium</taxon>
    </lineage>
</organism>
<dbReference type="Gene3D" id="3.60.40.10">
    <property type="entry name" value="PPM-type phosphatase domain"/>
    <property type="match status" value="1"/>
</dbReference>
<evidence type="ECO:0000313" key="3">
    <source>
        <dbReference type="EMBL" id="GGM45671.1"/>
    </source>
</evidence>
<dbReference type="Pfam" id="PF07228">
    <property type="entry name" value="SpoIIE"/>
    <property type="match status" value="1"/>
</dbReference>
<dbReference type="GO" id="GO:0016301">
    <property type="term" value="F:kinase activity"/>
    <property type="evidence" value="ECO:0007669"/>
    <property type="project" value="UniProtKB-KW"/>
</dbReference>
<dbReference type="InterPro" id="IPR052016">
    <property type="entry name" value="Bact_Sigma-Reg"/>
</dbReference>
<evidence type="ECO:0000256" key="1">
    <source>
        <dbReference type="ARBA" id="ARBA00022801"/>
    </source>
</evidence>
<dbReference type="InterPro" id="IPR036457">
    <property type="entry name" value="PPM-type-like_dom_sf"/>
</dbReference>
<dbReference type="InterPro" id="IPR001932">
    <property type="entry name" value="PPM-type_phosphatase-like_dom"/>
</dbReference>
<dbReference type="GO" id="GO:0016791">
    <property type="term" value="F:phosphatase activity"/>
    <property type="evidence" value="ECO:0007669"/>
    <property type="project" value="TreeGrafter"/>
</dbReference>
<keyword evidence="3" id="KW-0808">Transferase</keyword>
<dbReference type="AlphaFoldDB" id="A0A8J3C9H7"/>
<proteinExistence type="predicted"/>
<feature type="domain" description="PPM-type phosphatase" evidence="2">
    <location>
        <begin position="293"/>
        <end position="514"/>
    </location>
</feature>
<protein>
    <submittedName>
        <fullName evidence="3">Histidine kinase</fullName>
    </submittedName>
</protein>
<gene>
    <name evidence="3" type="ORF">GCM10012275_15900</name>
</gene>
<comment type="caution">
    <text evidence="3">The sequence shown here is derived from an EMBL/GenBank/DDBJ whole genome shotgun (WGS) entry which is preliminary data.</text>
</comment>
<keyword evidence="3" id="KW-0418">Kinase</keyword>
<dbReference type="SMART" id="SM00331">
    <property type="entry name" value="PP2C_SIG"/>
    <property type="match status" value="1"/>
</dbReference>
<dbReference type="EMBL" id="BMMK01000005">
    <property type="protein sequence ID" value="GGM45671.1"/>
    <property type="molecule type" value="Genomic_DNA"/>
</dbReference>
<reference evidence="3" key="2">
    <citation type="submission" date="2020-09" db="EMBL/GenBank/DDBJ databases">
        <authorList>
            <person name="Sun Q."/>
            <person name="Zhou Y."/>
        </authorList>
    </citation>
    <scope>NUCLEOTIDE SEQUENCE</scope>
    <source>
        <strain evidence="3">CGMCC 4.5737</strain>
    </source>
</reference>
<accession>A0A8J3C9H7</accession>
<evidence type="ECO:0000259" key="2">
    <source>
        <dbReference type="SMART" id="SM00331"/>
    </source>
</evidence>
<reference evidence="3" key="1">
    <citation type="journal article" date="2014" name="Int. J. Syst. Evol. Microbiol.">
        <title>Complete genome sequence of Corynebacterium casei LMG S-19264T (=DSM 44701T), isolated from a smear-ripened cheese.</title>
        <authorList>
            <consortium name="US DOE Joint Genome Institute (JGI-PGF)"/>
            <person name="Walter F."/>
            <person name="Albersmeier A."/>
            <person name="Kalinowski J."/>
            <person name="Ruckert C."/>
        </authorList>
    </citation>
    <scope>NUCLEOTIDE SEQUENCE</scope>
    <source>
        <strain evidence="3">CGMCC 4.5737</strain>
    </source>
</reference>